<dbReference type="AlphaFoldDB" id="F8DZH2"/>
<dbReference type="InterPro" id="IPR009081">
    <property type="entry name" value="PP-bd_ACP"/>
</dbReference>
<dbReference type="RefSeq" id="WP_013888084.1">
    <property type="nucleotide sequence ID" value="NC_015673.1"/>
</dbReference>
<name>F8DZH2_CORRG</name>
<dbReference type="eggNOG" id="COG0236">
    <property type="taxonomic scope" value="Bacteria"/>
</dbReference>
<reference evidence="2 3" key="1">
    <citation type="journal article" date="2012" name="BMC Genomics">
        <title>Complete genome sequence, lifestyle, and multi-drug resistance of the human pathogen Corynebacterium resistens DSM 45100 isolated from blood samples of a leukemia patient.</title>
        <authorList>
            <person name="Schroder J."/>
            <person name="Maus I."/>
            <person name="Meyer K."/>
            <person name="Wordemann S."/>
            <person name="Blom J."/>
            <person name="Jaenicke S."/>
            <person name="Schneider J."/>
            <person name="Trost E."/>
            <person name="Tauch A."/>
        </authorList>
    </citation>
    <scope>NUCLEOTIDE SEQUENCE [LARGE SCALE GENOMIC DNA]</scope>
    <source>
        <strain evidence="3">DSM 45100 / JCM 12819 / CCUG 50093 / GTC 2026 / SICGH 158</strain>
    </source>
</reference>
<dbReference type="KEGG" id="crd:CRES_0709"/>
<proteinExistence type="predicted"/>
<dbReference type="STRING" id="662755.CRES_0709"/>
<keyword evidence="3" id="KW-1185">Reference proteome</keyword>
<dbReference type="PROSITE" id="PS50075">
    <property type="entry name" value="CARRIER"/>
    <property type="match status" value="1"/>
</dbReference>
<evidence type="ECO:0000313" key="2">
    <source>
        <dbReference type="EMBL" id="AEI09066.1"/>
    </source>
</evidence>
<dbReference type="Pfam" id="PF00550">
    <property type="entry name" value="PP-binding"/>
    <property type="match status" value="1"/>
</dbReference>
<protein>
    <submittedName>
        <fullName evidence="2">Secreted protein</fullName>
    </submittedName>
</protein>
<sequence length="124" mass="13109">MSTSQGPTSGISEEAKRKLAASLGGNVAGASAASAQEEPQDDGAVRDFFAEVARILEATTGIEREEIGERSRLDEDLNVDSLSKVDTAVRLEERFGVRIEEADILQASTVGDLVELVEGKGETS</sequence>
<feature type="domain" description="Carrier" evidence="1">
    <location>
        <begin position="46"/>
        <end position="121"/>
    </location>
</feature>
<organism evidence="2 3">
    <name type="scientific">Corynebacterium resistens (strain DSM 45100 / JCM 12819 / GTC 2026 / SICGH 158)</name>
    <dbReference type="NCBI Taxonomy" id="662755"/>
    <lineage>
        <taxon>Bacteria</taxon>
        <taxon>Bacillati</taxon>
        <taxon>Actinomycetota</taxon>
        <taxon>Actinomycetes</taxon>
        <taxon>Mycobacteriales</taxon>
        <taxon>Corynebacteriaceae</taxon>
        <taxon>Corynebacterium</taxon>
    </lineage>
</organism>
<accession>F8DZH2</accession>
<dbReference type="HOGENOM" id="CLU_108696_3_0_11"/>
<evidence type="ECO:0000259" key="1">
    <source>
        <dbReference type="PROSITE" id="PS50075"/>
    </source>
</evidence>
<dbReference type="Proteomes" id="UP000000492">
    <property type="component" value="Chromosome"/>
</dbReference>
<dbReference type="SUPFAM" id="SSF47336">
    <property type="entry name" value="ACP-like"/>
    <property type="match status" value="1"/>
</dbReference>
<evidence type="ECO:0000313" key="3">
    <source>
        <dbReference type="Proteomes" id="UP000000492"/>
    </source>
</evidence>
<gene>
    <name evidence="2" type="ordered locus">CRES_0709</name>
</gene>
<dbReference type="InterPro" id="IPR036736">
    <property type="entry name" value="ACP-like_sf"/>
</dbReference>
<dbReference type="OrthoDB" id="4409886at2"/>
<dbReference type="Gene3D" id="1.10.1200.10">
    <property type="entry name" value="ACP-like"/>
    <property type="match status" value="1"/>
</dbReference>
<dbReference type="EMBL" id="CP002857">
    <property type="protein sequence ID" value="AEI09066.1"/>
    <property type="molecule type" value="Genomic_DNA"/>
</dbReference>